<keyword evidence="3" id="KW-0677">Repeat</keyword>
<sequence length="569" mass="63037">MMFVSATRRRVRLAGHASRSLSFFDKMFSYGGNDDVKASSAGGSSGYQLALLGYVAGTMFPKDSLKRILTNDPGFLMGHVLVGASEYLHPRLHGDSQDAVRRVDTVKALLVDGSAQSKTETLHVHALSALVGGRYREASVAYETILREDATDLLAVKCAVDIYTLLGDARNMQDTISRVLPQWQTNHQGYSHLMSLQAFAVQERGDFAAAESLAHRSMSMNNEDGSAFHALLHALESQGKHQDGASMVQRHRDAWSEYAVLKAHLTVHWMYFLIETGRFDRVVALLKNDVLVPDEVLSANGLVDVTQVYWRLRFAGFDVPFVLEELDRQWTAVVKDAETVPLSPLAALHAHSVFSLLRPESDTPQISDQAFACDVQALHAAWVGQGLSIDRIVQFSHRLPGNGEGHVVATLLDAISAYAKGQFHVAVDKLLSVRGHLHVVGGTRVEAEFFELLLVDACVTHLKSSACSLVVFIMFLSLQGPRILATRPGQAAPHRTLKYQAPQCAVLENLWGHHGRPPGRSWRRRSEAHELRSRIGSSGNECSIKALNRRLWIGFRARIHLNRQKIRKN</sequence>
<proteinExistence type="inferred from homology"/>
<dbReference type="PANTHER" id="PTHR16263">
    <property type="entry name" value="TETRATRICOPEPTIDE REPEAT PROTEIN 38"/>
    <property type="match status" value="1"/>
</dbReference>
<evidence type="ECO:0000313" key="5">
    <source>
        <dbReference type="EMBL" id="ETV76067.1"/>
    </source>
</evidence>
<protein>
    <recommendedName>
        <fullName evidence="2">Tetratricopeptide repeat protein 38</fullName>
    </recommendedName>
</protein>
<comment type="similarity">
    <text evidence="1">Belongs to the TTC38 family.</text>
</comment>
<evidence type="ECO:0000256" key="2">
    <source>
        <dbReference type="ARBA" id="ARBA00019992"/>
    </source>
</evidence>
<dbReference type="InterPro" id="IPR033891">
    <property type="entry name" value="TTC38"/>
</dbReference>
<dbReference type="SUPFAM" id="SSF48452">
    <property type="entry name" value="TPR-like"/>
    <property type="match status" value="1"/>
</dbReference>
<dbReference type="EMBL" id="KI913137">
    <property type="protein sequence ID" value="ETV76067.1"/>
    <property type="molecule type" value="Genomic_DNA"/>
</dbReference>
<dbReference type="VEuPathDB" id="FungiDB:H257_09625"/>
<gene>
    <name evidence="5" type="ORF">H257_09625</name>
</gene>
<evidence type="ECO:0000256" key="3">
    <source>
        <dbReference type="ARBA" id="ARBA00022737"/>
    </source>
</evidence>
<reference evidence="5" key="1">
    <citation type="submission" date="2013-12" db="EMBL/GenBank/DDBJ databases">
        <title>The Genome Sequence of Aphanomyces astaci APO3.</title>
        <authorList>
            <consortium name="The Broad Institute Genomics Platform"/>
            <person name="Russ C."/>
            <person name="Tyler B."/>
            <person name="van West P."/>
            <person name="Dieguez-Uribeondo J."/>
            <person name="Young S.K."/>
            <person name="Zeng Q."/>
            <person name="Gargeya S."/>
            <person name="Fitzgerald M."/>
            <person name="Abouelleil A."/>
            <person name="Alvarado L."/>
            <person name="Chapman S.B."/>
            <person name="Gainer-Dewar J."/>
            <person name="Goldberg J."/>
            <person name="Griggs A."/>
            <person name="Gujja S."/>
            <person name="Hansen M."/>
            <person name="Howarth C."/>
            <person name="Imamovic A."/>
            <person name="Ireland A."/>
            <person name="Larimer J."/>
            <person name="McCowan C."/>
            <person name="Murphy C."/>
            <person name="Pearson M."/>
            <person name="Poon T.W."/>
            <person name="Priest M."/>
            <person name="Roberts A."/>
            <person name="Saif S."/>
            <person name="Shea T."/>
            <person name="Sykes S."/>
            <person name="Wortman J."/>
            <person name="Nusbaum C."/>
            <person name="Birren B."/>
        </authorList>
    </citation>
    <scope>NUCLEOTIDE SEQUENCE [LARGE SCALE GENOMIC DNA]</scope>
    <source>
        <strain evidence="5">APO3</strain>
    </source>
</reference>
<evidence type="ECO:0000256" key="1">
    <source>
        <dbReference type="ARBA" id="ARBA00005857"/>
    </source>
</evidence>
<dbReference type="GeneID" id="20811621"/>
<dbReference type="RefSeq" id="XP_009834197.1">
    <property type="nucleotide sequence ID" value="XM_009835895.1"/>
</dbReference>
<dbReference type="InterPro" id="IPR011990">
    <property type="entry name" value="TPR-like_helical_dom_sf"/>
</dbReference>
<dbReference type="Gene3D" id="1.25.40.10">
    <property type="entry name" value="Tetratricopeptide repeat domain"/>
    <property type="match status" value="1"/>
</dbReference>
<keyword evidence="4" id="KW-0802">TPR repeat</keyword>
<dbReference type="AlphaFoldDB" id="W4G8R1"/>
<dbReference type="PANTHER" id="PTHR16263:SF4">
    <property type="entry name" value="TETRATRICOPEPTIDE REPEAT PROTEIN 38"/>
    <property type="match status" value="1"/>
</dbReference>
<accession>W4G8R1</accession>
<dbReference type="OrthoDB" id="1427555at2759"/>
<evidence type="ECO:0000256" key="4">
    <source>
        <dbReference type="ARBA" id="ARBA00022803"/>
    </source>
</evidence>
<name>W4G8R1_APHAT</name>
<organism evidence="5">
    <name type="scientific">Aphanomyces astaci</name>
    <name type="common">Crayfish plague agent</name>
    <dbReference type="NCBI Taxonomy" id="112090"/>
    <lineage>
        <taxon>Eukaryota</taxon>
        <taxon>Sar</taxon>
        <taxon>Stramenopiles</taxon>
        <taxon>Oomycota</taxon>
        <taxon>Saprolegniomycetes</taxon>
        <taxon>Saprolegniales</taxon>
        <taxon>Verrucalvaceae</taxon>
        <taxon>Aphanomyces</taxon>
    </lineage>
</organism>